<proteinExistence type="predicted"/>
<dbReference type="PATRIC" id="fig|1056511.3.peg.2554"/>
<dbReference type="PANTHER" id="PTHR34822">
    <property type="entry name" value="GRPB DOMAIN PROTEIN (AFU_ORTHOLOGUE AFUA_1G01530)"/>
    <property type="match status" value="1"/>
</dbReference>
<reference evidence="1 2" key="1">
    <citation type="submission" date="2012-12" db="EMBL/GenBank/DDBJ databases">
        <title>Genome Assembly of Photobacterium sp. AK15.</title>
        <authorList>
            <person name="Khatri I."/>
            <person name="Vaidya B."/>
            <person name="Srinivas T.N.R."/>
            <person name="Subramanian S."/>
            <person name="Pinnaka A."/>
        </authorList>
    </citation>
    <scope>NUCLEOTIDE SEQUENCE [LARGE SCALE GENOMIC DNA]</scope>
    <source>
        <strain evidence="1 2">AK15</strain>
    </source>
</reference>
<keyword evidence="2" id="KW-1185">Reference proteome</keyword>
<evidence type="ECO:0000313" key="1">
    <source>
        <dbReference type="EMBL" id="ELR65447.1"/>
    </source>
</evidence>
<protein>
    <recommendedName>
        <fullName evidence="3">GrpB family protein</fullName>
    </recommendedName>
</protein>
<evidence type="ECO:0008006" key="3">
    <source>
        <dbReference type="Google" id="ProtNLM"/>
    </source>
</evidence>
<dbReference type="SUPFAM" id="SSF81301">
    <property type="entry name" value="Nucleotidyltransferase"/>
    <property type="match status" value="1"/>
</dbReference>
<sequence>MSEKGKRIIEVVDYDPYWPEQFQVEAKNIKQQIKPLSIKLYHIGSTSVPGLAAKPTIDILAEVSDMNSFVQVAHKLAAADYVAKGENGISGRRYFEKGGVRHICHLHVFERGNSHIYRHLCFRDYLIAHPDIASEYGLLKKRNAKSCNNNIDAYCQDKNDFVKNIESLAIKWGMKVNV</sequence>
<dbReference type="InterPro" id="IPR043519">
    <property type="entry name" value="NT_sf"/>
</dbReference>
<dbReference type="AlphaFoldDB" id="L8JDF6"/>
<dbReference type="PANTHER" id="PTHR34822:SF1">
    <property type="entry name" value="GRPB FAMILY PROTEIN"/>
    <property type="match status" value="1"/>
</dbReference>
<accession>L8JDF6</accession>
<dbReference type="Proteomes" id="UP000011134">
    <property type="component" value="Unassembled WGS sequence"/>
</dbReference>
<comment type="caution">
    <text evidence="1">The sequence shown here is derived from an EMBL/GenBank/DDBJ whole genome shotgun (WGS) entry which is preliminary data.</text>
</comment>
<gene>
    <name evidence="1" type="ORF">C942_01061</name>
</gene>
<name>L8JDF6_9GAMM</name>
<dbReference type="Gene3D" id="3.30.460.10">
    <property type="entry name" value="Beta Polymerase, domain 2"/>
    <property type="match status" value="1"/>
</dbReference>
<dbReference type="OrthoDB" id="9799092at2"/>
<dbReference type="EMBL" id="AMZO01000018">
    <property type="protein sequence ID" value="ELR65447.1"/>
    <property type="molecule type" value="Genomic_DNA"/>
</dbReference>
<organism evidence="1 2">
    <name type="scientific">Photobacterium marinum</name>
    <dbReference type="NCBI Taxonomy" id="1056511"/>
    <lineage>
        <taxon>Bacteria</taxon>
        <taxon>Pseudomonadati</taxon>
        <taxon>Pseudomonadota</taxon>
        <taxon>Gammaproteobacteria</taxon>
        <taxon>Vibrionales</taxon>
        <taxon>Vibrionaceae</taxon>
        <taxon>Photobacterium</taxon>
    </lineage>
</organism>
<dbReference type="InterPro" id="IPR007344">
    <property type="entry name" value="GrpB/CoaE"/>
</dbReference>
<dbReference type="RefSeq" id="WP_007466226.1">
    <property type="nucleotide sequence ID" value="NZ_AMZO01000018.1"/>
</dbReference>
<evidence type="ECO:0000313" key="2">
    <source>
        <dbReference type="Proteomes" id="UP000011134"/>
    </source>
</evidence>
<dbReference type="Pfam" id="PF04229">
    <property type="entry name" value="GrpB"/>
    <property type="match status" value="1"/>
</dbReference>